<keyword evidence="3" id="KW-1185">Reference proteome</keyword>
<proteinExistence type="predicted"/>
<sequence length="45" mass="5183">MSDGTEAGTRMVGDIAPGGEHQRSPRVRAQRQQRVLQRERQHSRR</sequence>
<evidence type="ECO:0000313" key="2">
    <source>
        <dbReference type="EMBL" id="WNG44851.1"/>
    </source>
</evidence>
<dbReference type="EMBL" id="CP043494">
    <property type="protein sequence ID" value="WNG44851.1"/>
    <property type="molecule type" value="Genomic_DNA"/>
</dbReference>
<dbReference type="Proteomes" id="UP001611383">
    <property type="component" value="Chromosome"/>
</dbReference>
<name>A0ABY9WM22_9BACT</name>
<accession>A0ABY9WM22</accession>
<reference evidence="2 3" key="1">
    <citation type="submission" date="2019-08" db="EMBL/GenBank/DDBJ databases">
        <title>Archangium and Cystobacter genomes.</title>
        <authorList>
            <person name="Chen I.-C.K."/>
            <person name="Wielgoss S."/>
        </authorList>
    </citation>
    <scope>NUCLEOTIDE SEQUENCE [LARGE SCALE GENOMIC DNA]</scope>
    <source>
        <strain evidence="2 3">Cbm 6</strain>
    </source>
</reference>
<feature type="region of interest" description="Disordered" evidence="1">
    <location>
        <begin position="1"/>
        <end position="45"/>
    </location>
</feature>
<protein>
    <submittedName>
        <fullName evidence="2">Uncharacterized protein</fullName>
    </submittedName>
</protein>
<gene>
    <name evidence="2" type="ORF">F0U60_12665</name>
</gene>
<evidence type="ECO:0000313" key="3">
    <source>
        <dbReference type="Proteomes" id="UP001611383"/>
    </source>
</evidence>
<organism evidence="2 3">
    <name type="scientific">Archangium minus</name>
    <dbReference type="NCBI Taxonomy" id="83450"/>
    <lineage>
        <taxon>Bacteria</taxon>
        <taxon>Pseudomonadati</taxon>
        <taxon>Myxococcota</taxon>
        <taxon>Myxococcia</taxon>
        <taxon>Myxococcales</taxon>
        <taxon>Cystobacterineae</taxon>
        <taxon>Archangiaceae</taxon>
        <taxon>Archangium</taxon>
    </lineage>
</organism>
<feature type="compositionally biased region" description="Basic and acidic residues" evidence="1">
    <location>
        <begin position="36"/>
        <end position="45"/>
    </location>
</feature>
<evidence type="ECO:0000256" key="1">
    <source>
        <dbReference type="SAM" id="MobiDB-lite"/>
    </source>
</evidence>